<dbReference type="RefSeq" id="WP_036239878.1">
    <property type="nucleotide sequence ID" value="NZ_BSOR01000035.1"/>
</dbReference>
<dbReference type="EMBL" id="BSOR01000035">
    <property type="protein sequence ID" value="GLR64594.1"/>
    <property type="molecule type" value="Genomic_DNA"/>
</dbReference>
<dbReference type="Proteomes" id="UP001156682">
    <property type="component" value="Unassembled WGS sequence"/>
</dbReference>
<organism evidence="2 3">
    <name type="scientific">Marinospirillum insulare</name>
    <dbReference type="NCBI Taxonomy" id="217169"/>
    <lineage>
        <taxon>Bacteria</taxon>
        <taxon>Pseudomonadati</taxon>
        <taxon>Pseudomonadota</taxon>
        <taxon>Gammaproteobacteria</taxon>
        <taxon>Oceanospirillales</taxon>
        <taxon>Oceanospirillaceae</taxon>
        <taxon>Marinospirillum</taxon>
    </lineage>
</organism>
<evidence type="ECO:0000313" key="3">
    <source>
        <dbReference type="Proteomes" id="UP001156682"/>
    </source>
</evidence>
<evidence type="ECO:0000256" key="1">
    <source>
        <dbReference type="SAM" id="Phobius"/>
    </source>
</evidence>
<reference evidence="3" key="1">
    <citation type="journal article" date="2019" name="Int. J. Syst. Evol. Microbiol.">
        <title>The Global Catalogue of Microorganisms (GCM) 10K type strain sequencing project: providing services to taxonomists for standard genome sequencing and annotation.</title>
        <authorList>
            <consortium name="The Broad Institute Genomics Platform"/>
            <consortium name="The Broad Institute Genome Sequencing Center for Infectious Disease"/>
            <person name="Wu L."/>
            <person name="Ma J."/>
        </authorList>
    </citation>
    <scope>NUCLEOTIDE SEQUENCE [LARGE SCALE GENOMIC DNA]</scope>
    <source>
        <strain evidence="3">NBRC 100033</strain>
    </source>
</reference>
<comment type="caution">
    <text evidence="2">The sequence shown here is derived from an EMBL/GenBank/DDBJ whole genome shotgun (WGS) entry which is preliminary data.</text>
</comment>
<protein>
    <submittedName>
        <fullName evidence="2">Membrane protein</fullName>
    </submittedName>
</protein>
<keyword evidence="1" id="KW-0472">Membrane</keyword>
<gene>
    <name evidence="2" type="ORF">GCM10007878_20320</name>
</gene>
<keyword evidence="3" id="KW-1185">Reference proteome</keyword>
<name>A0ABQ5ZX94_9GAMM</name>
<keyword evidence="1" id="KW-1133">Transmembrane helix</keyword>
<evidence type="ECO:0000313" key="2">
    <source>
        <dbReference type="EMBL" id="GLR64594.1"/>
    </source>
</evidence>
<feature type="transmembrane region" description="Helical" evidence="1">
    <location>
        <begin position="18"/>
        <end position="35"/>
    </location>
</feature>
<accession>A0ABQ5ZX94</accession>
<sequence length="110" mass="12474">MDIINEILIRSGNWAHGQMHNITLALVATLLVIYGDQINRFVKRFLRPYPRLIRILGFVIMCAFGYGLLTVLLTPVFAGWFSLVSTKWLGLLVLLAFLVVGWIAESKKQV</sequence>
<feature type="transmembrane region" description="Helical" evidence="1">
    <location>
        <begin position="87"/>
        <end position="104"/>
    </location>
</feature>
<dbReference type="Pfam" id="PF11872">
    <property type="entry name" value="DUF3392"/>
    <property type="match status" value="1"/>
</dbReference>
<feature type="transmembrane region" description="Helical" evidence="1">
    <location>
        <begin position="55"/>
        <end position="81"/>
    </location>
</feature>
<keyword evidence="1" id="KW-0812">Transmembrane</keyword>
<proteinExistence type="predicted"/>
<dbReference type="InterPro" id="IPR021813">
    <property type="entry name" value="DUF3392"/>
</dbReference>